<dbReference type="EMBL" id="CAJNDS010002590">
    <property type="protein sequence ID" value="CAE7536822.1"/>
    <property type="molecule type" value="Genomic_DNA"/>
</dbReference>
<evidence type="ECO:0000313" key="3">
    <source>
        <dbReference type="Proteomes" id="UP000604046"/>
    </source>
</evidence>
<reference evidence="2" key="1">
    <citation type="submission" date="2021-02" db="EMBL/GenBank/DDBJ databases">
        <authorList>
            <person name="Dougan E. K."/>
            <person name="Rhodes N."/>
            <person name="Thang M."/>
            <person name="Chan C."/>
        </authorList>
    </citation>
    <scope>NUCLEOTIDE SEQUENCE</scope>
</reference>
<name>A0A812TR63_9DINO</name>
<organism evidence="2 3">
    <name type="scientific">Symbiodinium natans</name>
    <dbReference type="NCBI Taxonomy" id="878477"/>
    <lineage>
        <taxon>Eukaryota</taxon>
        <taxon>Sar</taxon>
        <taxon>Alveolata</taxon>
        <taxon>Dinophyceae</taxon>
        <taxon>Suessiales</taxon>
        <taxon>Symbiodiniaceae</taxon>
        <taxon>Symbiodinium</taxon>
    </lineage>
</organism>
<evidence type="ECO:0000313" key="2">
    <source>
        <dbReference type="EMBL" id="CAE7536822.1"/>
    </source>
</evidence>
<dbReference type="Proteomes" id="UP000604046">
    <property type="component" value="Unassembled WGS sequence"/>
</dbReference>
<keyword evidence="3" id="KW-1185">Reference proteome</keyword>
<protein>
    <submittedName>
        <fullName evidence="2">Uncharacterized protein</fullName>
    </submittedName>
</protein>
<proteinExistence type="predicted"/>
<comment type="caution">
    <text evidence="2">The sequence shown here is derived from an EMBL/GenBank/DDBJ whole genome shotgun (WGS) entry which is preliminary data.</text>
</comment>
<evidence type="ECO:0000256" key="1">
    <source>
        <dbReference type="SAM" id="MobiDB-lite"/>
    </source>
</evidence>
<accession>A0A812TR63</accession>
<dbReference type="AlphaFoldDB" id="A0A812TR63"/>
<gene>
    <name evidence="2" type="ORF">SNAT2548_LOCUS30087</name>
</gene>
<feature type="region of interest" description="Disordered" evidence="1">
    <location>
        <begin position="1"/>
        <end position="21"/>
    </location>
</feature>
<sequence length="104" mass="12076">MASIHPQKSFNKIDNGLGPSDNICEDRNVSAESLIEMEGWSKSERVEELIIPNVTFEIHIRPLVVRSKNCARCPRNFLHRYHLAFFDLDGSPKEAAWDFLGWWF</sequence>
<feature type="compositionally biased region" description="Polar residues" evidence="1">
    <location>
        <begin position="1"/>
        <end position="12"/>
    </location>
</feature>